<reference evidence="1 2" key="1">
    <citation type="submission" date="2017-05" db="EMBL/GenBank/DDBJ databases">
        <authorList>
            <person name="Varghese N."/>
            <person name="Submissions S."/>
        </authorList>
    </citation>
    <scope>NUCLEOTIDE SEQUENCE [LARGE SCALE GENOMIC DNA]</scope>
    <source>
        <strain evidence="1 2">DSM 21342</strain>
    </source>
</reference>
<name>A0A521AV75_9SPHI</name>
<proteinExistence type="predicted"/>
<dbReference type="Proteomes" id="UP000315971">
    <property type="component" value="Unassembled WGS sequence"/>
</dbReference>
<sequence>MKRIVSLILLFILFFQFEGTIFLFLVRHRQIKNEIQLQISSGISDGDLVVLRIPKQLELSSNEIFQRTDATEFRYLGKMYDVVKKVDANDSTLYYCIYDQEDTQVYASLHKYQQSINCEHNPGQKNQTKQLASLLFASYINNTNKVFFHSILLGSSTSFYRVCIMDGYPQSLTPPPWLSV</sequence>
<accession>A0A521AV75</accession>
<dbReference type="EMBL" id="FXSZ01000001">
    <property type="protein sequence ID" value="SMO38705.1"/>
    <property type="molecule type" value="Genomic_DNA"/>
</dbReference>
<dbReference type="RefSeq" id="WP_142601049.1">
    <property type="nucleotide sequence ID" value="NZ_FXSZ01000001.1"/>
</dbReference>
<protein>
    <submittedName>
        <fullName evidence="1">Uncharacterized protein</fullName>
    </submittedName>
</protein>
<organism evidence="1 2">
    <name type="scientific">Solitalea koreensis</name>
    <dbReference type="NCBI Taxonomy" id="543615"/>
    <lineage>
        <taxon>Bacteria</taxon>
        <taxon>Pseudomonadati</taxon>
        <taxon>Bacteroidota</taxon>
        <taxon>Sphingobacteriia</taxon>
        <taxon>Sphingobacteriales</taxon>
        <taxon>Sphingobacteriaceae</taxon>
        <taxon>Solitalea</taxon>
    </lineage>
</organism>
<dbReference type="OrthoDB" id="680635at2"/>
<keyword evidence="2" id="KW-1185">Reference proteome</keyword>
<evidence type="ECO:0000313" key="2">
    <source>
        <dbReference type="Proteomes" id="UP000315971"/>
    </source>
</evidence>
<gene>
    <name evidence="1" type="ORF">SAMN06265350_101434</name>
</gene>
<dbReference type="AlphaFoldDB" id="A0A521AV75"/>
<evidence type="ECO:0000313" key="1">
    <source>
        <dbReference type="EMBL" id="SMO38705.1"/>
    </source>
</evidence>